<feature type="transmembrane region" description="Helical" evidence="1">
    <location>
        <begin position="143"/>
        <end position="163"/>
    </location>
</feature>
<feature type="transmembrane region" description="Helical" evidence="1">
    <location>
        <begin position="520"/>
        <end position="540"/>
    </location>
</feature>
<organism evidence="3 4">
    <name type="scientific">Chitinophaga caseinilytica</name>
    <dbReference type="NCBI Taxonomy" id="2267521"/>
    <lineage>
        <taxon>Bacteria</taxon>
        <taxon>Pseudomonadati</taxon>
        <taxon>Bacteroidota</taxon>
        <taxon>Chitinophagia</taxon>
        <taxon>Chitinophagales</taxon>
        <taxon>Chitinophagaceae</taxon>
        <taxon>Chitinophaga</taxon>
    </lineage>
</organism>
<feature type="transmembrane region" description="Helical" evidence="1">
    <location>
        <begin position="354"/>
        <end position="374"/>
    </location>
</feature>
<feature type="transmembrane region" description="Helical" evidence="1">
    <location>
        <begin position="96"/>
        <end position="123"/>
    </location>
</feature>
<dbReference type="Pfam" id="PF01433">
    <property type="entry name" value="Peptidase_M1"/>
    <property type="match status" value="1"/>
</dbReference>
<keyword evidence="1" id="KW-0472">Membrane</keyword>
<feature type="transmembrane region" description="Helical" evidence="1">
    <location>
        <begin position="468"/>
        <end position="488"/>
    </location>
</feature>
<feature type="transmembrane region" description="Helical" evidence="1">
    <location>
        <begin position="18"/>
        <end position="38"/>
    </location>
</feature>
<evidence type="ECO:0000256" key="1">
    <source>
        <dbReference type="SAM" id="Phobius"/>
    </source>
</evidence>
<keyword evidence="3" id="KW-0645">Protease</keyword>
<keyword evidence="3" id="KW-0031">Aminopeptidase</keyword>
<keyword evidence="1" id="KW-1133">Transmembrane helix</keyword>
<dbReference type="GO" id="GO:0004177">
    <property type="term" value="F:aminopeptidase activity"/>
    <property type="evidence" value="ECO:0007669"/>
    <property type="project" value="UniProtKB-KW"/>
</dbReference>
<feature type="transmembrane region" description="Helical" evidence="1">
    <location>
        <begin position="233"/>
        <end position="259"/>
    </location>
</feature>
<dbReference type="InterPro" id="IPR027268">
    <property type="entry name" value="Peptidase_M4/M1_CTD_sf"/>
</dbReference>
<dbReference type="RefSeq" id="WP_341839862.1">
    <property type="nucleotide sequence ID" value="NZ_CP149792.1"/>
</dbReference>
<reference evidence="3 4" key="1">
    <citation type="submission" date="2024-03" db="EMBL/GenBank/DDBJ databases">
        <title>Chitinophaga caseinilytica sp. nov., a casein hydrolysing bacterium isolated from forest soil.</title>
        <authorList>
            <person name="Lee D.S."/>
            <person name="Han D.M."/>
            <person name="Baek J.H."/>
            <person name="Choi D.G."/>
            <person name="Jeon J.H."/>
            <person name="Jeon C.O."/>
        </authorList>
    </citation>
    <scope>NUCLEOTIDE SEQUENCE [LARGE SCALE GENOMIC DNA]</scope>
    <source>
        <strain evidence="3 4">KACC 19118</strain>
    </source>
</reference>
<gene>
    <name evidence="3" type="ORF">WJU22_19605</name>
</gene>
<dbReference type="InterPro" id="IPR014782">
    <property type="entry name" value="Peptidase_M1_dom"/>
</dbReference>
<evidence type="ECO:0000259" key="2">
    <source>
        <dbReference type="Pfam" id="PF01433"/>
    </source>
</evidence>
<feature type="transmembrane region" description="Helical" evidence="1">
    <location>
        <begin position="170"/>
        <end position="189"/>
    </location>
</feature>
<keyword evidence="1" id="KW-0812">Transmembrane</keyword>
<accession>A0ABZ2YZ53</accession>
<dbReference type="EMBL" id="CP150096">
    <property type="protein sequence ID" value="WZN45107.1"/>
    <property type="molecule type" value="Genomic_DNA"/>
</dbReference>
<feature type="domain" description="Peptidase M1 membrane alanine aminopeptidase" evidence="2">
    <location>
        <begin position="844"/>
        <end position="1022"/>
    </location>
</feature>
<evidence type="ECO:0000313" key="3">
    <source>
        <dbReference type="EMBL" id="WZN45107.1"/>
    </source>
</evidence>
<feature type="transmembrane region" description="Helical" evidence="1">
    <location>
        <begin position="442"/>
        <end position="461"/>
    </location>
</feature>
<name>A0ABZ2YZ53_9BACT</name>
<keyword evidence="3" id="KW-0378">Hydrolase</keyword>
<feature type="transmembrane region" description="Helical" evidence="1">
    <location>
        <begin position="407"/>
        <end position="430"/>
    </location>
</feature>
<feature type="transmembrane region" description="Helical" evidence="1">
    <location>
        <begin position="50"/>
        <end position="75"/>
    </location>
</feature>
<sequence>MLTKLLAFETGYHFRQSAWWLAAVAFLGLGLVTVRGNFGGDEVHRNAPYAISVVVALLSLCSVFAATVFSAGALLRDKTFRMDALVFSTAIGKARYFGVKFGGLFIAVFTLLCLAAIGIWLGSLTLEPSMRGPFVLHHYLQPLLVFGLPNILFTCGILFALAMRTWDPKMVYAGGVLLYILYLTASIAAGSPLLAGSNGTGQSLGAILSDPYGLAPFFGGTRYWTYAQRNTELYPLSGALLVNRGLWALLTAGLMWIVYRRFRLSASNAASKAEPAQEAETDISATYVTAYTQTSGVKYWISAFRARLGLEVRAVCLHVPFLLMMGLWAFYMFVELNGSLRGLYGIQTIPGSGQIAQHLLSVRPAILLIIFYVAELVFAERSSRIDGIIGSTPLPAGILWAGKAASLAVMAVSIVTVNVVTGIVVQMIHGVLPLRLDIYASLYWYAALPLALHGVLAIFVLTVVRRKFVGMMVCLIVILPVLFGSRFGTEHPMLRFALPQHFKWSDMDGFGRVALAHGWWMLYWGALAVLMGVLSVRAWQHGVKGWFRGWDTAGAGALVASLVVFMASGVYIYRQMHAPAAWQSDADTEKWQADYETAVAPLEPAFLPDIMSINTQIDLFPETGRYIVKCEYIIRNNTTGLIDTLLTGVSPEVRSWNISIDNAQNIGKNDLLQIQRFLLQNPLRPGDSLRVRFRLEADRSGFVPFNPEHSVARNGSYIELDKHLPYFGYNAGYALSDRPTRAKFHLTETVATAPPDTQYHRIRYTTLISTAADQTALAPGQLTRHWQKDNRAYFDYATDGPAPEGLAISSARYAEKTLQHRGRNITVYYHPGHSVNVPAILEGMQAALDYCDTNYAAYPAKNLTLAEIPVYPGAATAYPTLMFAKESVLFTADYSDTAQINHAFATAAHETAHQWWAGLLTPQGDSSYKFLTETMAKHIEGRVLEHRFGRDKHLQYLAADRQYYFGMRSGKELPLVRSADQNWVHYQKGALAMDTLTQLMGETRVNAGMRELFQRYTPPNGRPTAEMLMQIWERGASGKEKELLERWFRKVEEL</sequence>
<evidence type="ECO:0000313" key="4">
    <source>
        <dbReference type="Proteomes" id="UP001449657"/>
    </source>
</evidence>
<feature type="transmembrane region" description="Helical" evidence="1">
    <location>
        <begin position="315"/>
        <end position="334"/>
    </location>
</feature>
<dbReference type="SUPFAM" id="SSF55486">
    <property type="entry name" value="Metalloproteases ('zincins'), catalytic domain"/>
    <property type="match status" value="1"/>
</dbReference>
<keyword evidence="4" id="KW-1185">Reference proteome</keyword>
<protein>
    <submittedName>
        <fullName evidence="3">M1 family aminopeptidase</fullName>
    </submittedName>
</protein>
<dbReference type="Proteomes" id="UP001449657">
    <property type="component" value="Chromosome"/>
</dbReference>
<feature type="transmembrane region" description="Helical" evidence="1">
    <location>
        <begin position="552"/>
        <end position="573"/>
    </location>
</feature>
<dbReference type="Gene3D" id="1.10.390.10">
    <property type="entry name" value="Neutral Protease Domain 2"/>
    <property type="match status" value="1"/>
</dbReference>
<proteinExistence type="predicted"/>